<keyword evidence="3" id="KW-1185">Reference proteome</keyword>
<gene>
    <name evidence="2" type="ORF">FDK22_09500</name>
</gene>
<reference evidence="2 3" key="1">
    <citation type="submission" date="2019-05" db="EMBL/GenBank/DDBJ databases">
        <title>Arcobacter sp. nov., isolated from sea sediment.</title>
        <authorList>
            <person name="Kim W."/>
        </authorList>
    </citation>
    <scope>NUCLEOTIDE SEQUENCE [LARGE SCALE GENOMIC DNA]</scope>
    <source>
        <strain evidence="2 3">CAU 1517</strain>
    </source>
</reference>
<comment type="caution">
    <text evidence="2">The sequence shown here is derived from an EMBL/GenBank/DDBJ whole genome shotgun (WGS) entry which is preliminary data.</text>
</comment>
<protein>
    <recommendedName>
        <fullName evidence="4">FlaG family protein</fullName>
    </recommendedName>
</protein>
<dbReference type="OrthoDB" id="5344162at2"/>
<dbReference type="EMBL" id="VANU01000004">
    <property type="protein sequence ID" value="TLP37550.1"/>
    <property type="molecule type" value="Genomic_DNA"/>
</dbReference>
<feature type="compositionally biased region" description="Low complexity" evidence="1">
    <location>
        <begin position="52"/>
        <end position="66"/>
    </location>
</feature>
<name>A0A5R8Y003_9BACT</name>
<dbReference type="AlphaFoldDB" id="A0A5R8Y003"/>
<evidence type="ECO:0000256" key="1">
    <source>
        <dbReference type="SAM" id="MobiDB-lite"/>
    </source>
</evidence>
<evidence type="ECO:0000313" key="2">
    <source>
        <dbReference type="EMBL" id="TLP37550.1"/>
    </source>
</evidence>
<accession>A0A5R8Y003</accession>
<proteinExistence type="predicted"/>
<organism evidence="2 3">
    <name type="scientific">Arcobacter arenosus</name>
    <dbReference type="NCBI Taxonomy" id="2576037"/>
    <lineage>
        <taxon>Bacteria</taxon>
        <taxon>Pseudomonadati</taxon>
        <taxon>Campylobacterota</taxon>
        <taxon>Epsilonproteobacteria</taxon>
        <taxon>Campylobacterales</taxon>
        <taxon>Arcobacteraceae</taxon>
        <taxon>Arcobacter</taxon>
    </lineage>
</organism>
<evidence type="ECO:0000313" key="3">
    <source>
        <dbReference type="Proteomes" id="UP000308901"/>
    </source>
</evidence>
<evidence type="ECO:0008006" key="4">
    <source>
        <dbReference type="Google" id="ProtNLM"/>
    </source>
</evidence>
<feature type="region of interest" description="Disordered" evidence="1">
    <location>
        <begin position="52"/>
        <end position="71"/>
    </location>
</feature>
<dbReference type="RefSeq" id="WP_138152695.1">
    <property type="nucleotide sequence ID" value="NZ_VANU01000004.1"/>
</dbReference>
<sequence>MEYGLISNMNQYADNQQILIQQIQPSNEIAKLKSGDEAKQIAKDSFFKNVEESSSSNEINNEVSEASETKEVTAQDVAQYQEVVLTNLNFGFNNDSKDFFVKAVRGESESQFPTDEMMKLKAYFIAQAKAEQAAELS</sequence>
<dbReference type="Proteomes" id="UP000308901">
    <property type="component" value="Unassembled WGS sequence"/>
</dbReference>